<organism evidence="2 3">
    <name type="scientific">Actinacidiphila acidipaludis</name>
    <dbReference type="NCBI Taxonomy" id="2873382"/>
    <lineage>
        <taxon>Bacteria</taxon>
        <taxon>Bacillati</taxon>
        <taxon>Actinomycetota</taxon>
        <taxon>Actinomycetes</taxon>
        <taxon>Kitasatosporales</taxon>
        <taxon>Streptomycetaceae</taxon>
        <taxon>Actinacidiphila</taxon>
    </lineage>
</organism>
<evidence type="ECO:0000313" key="3">
    <source>
        <dbReference type="Proteomes" id="UP000778578"/>
    </source>
</evidence>
<keyword evidence="3" id="KW-1185">Reference proteome</keyword>
<evidence type="ECO:0000313" key="2">
    <source>
        <dbReference type="EMBL" id="MBY8876718.1"/>
    </source>
</evidence>
<name>A0ABS7Q0S9_9ACTN</name>
<reference evidence="2 3" key="1">
    <citation type="submission" date="2021-08" db="EMBL/GenBank/DDBJ databases">
        <title>WGS of actinomycetes from Thailand.</title>
        <authorList>
            <person name="Thawai C."/>
        </authorList>
    </citation>
    <scope>NUCLEOTIDE SEQUENCE [LARGE SCALE GENOMIC DNA]</scope>
    <source>
        <strain evidence="2 3">PLK6-54</strain>
    </source>
</reference>
<sequence length="54" mass="5726">MTTSVPQPPKQDGQVDPDNFHVTDEPATAPDGLLTEAKAAVVNPDNFHVTDEPA</sequence>
<comment type="caution">
    <text evidence="2">The sequence shown here is derived from an EMBL/GenBank/DDBJ whole genome shotgun (WGS) entry which is preliminary data.</text>
</comment>
<proteinExistence type="predicted"/>
<dbReference type="RefSeq" id="WP_222960497.1">
    <property type="nucleotide sequence ID" value="NZ_JAINZZ010000003.1"/>
</dbReference>
<feature type="region of interest" description="Disordered" evidence="1">
    <location>
        <begin position="1"/>
        <end position="29"/>
    </location>
</feature>
<dbReference type="Proteomes" id="UP000778578">
    <property type="component" value="Unassembled WGS sequence"/>
</dbReference>
<dbReference type="EMBL" id="JAINZZ010000003">
    <property type="protein sequence ID" value="MBY8876718.1"/>
    <property type="molecule type" value="Genomic_DNA"/>
</dbReference>
<accession>A0ABS7Q0S9</accession>
<evidence type="ECO:0000256" key="1">
    <source>
        <dbReference type="SAM" id="MobiDB-lite"/>
    </source>
</evidence>
<gene>
    <name evidence="2" type="ORF">K7862_03555</name>
</gene>
<protein>
    <submittedName>
        <fullName evidence="2">Uncharacterized protein</fullName>
    </submittedName>
</protein>